<evidence type="ECO:0000256" key="4">
    <source>
        <dbReference type="ARBA" id="ARBA00022989"/>
    </source>
</evidence>
<keyword evidence="2" id="KW-1003">Cell membrane</keyword>
<evidence type="ECO:0000313" key="9">
    <source>
        <dbReference type="Proteomes" id="UP000192674"/>
    </source>
</evidence>
<reference evidence="8 9" key="1">
    <citation type="submission" date="2017-04" db="EMBL/GenBank/DDBJ databases">
        <authorList>
            <person name="Afonso C.L."/>
            <person name="Miller P.J."/>
            <person name="Scott M.A."/>
            <person name="Spackman E."/>
            <person name="Goraichik I."/>
            <person name="Dimitrov K.M."/>
            <person name="Suarez D.L."/>
            <person name="Swayne D.E."/>
        </authorList>
    </citation>
    <scope>NUCLEOTIDE SEQUENCE [LARGE SCALE GENOMIC DNA]</scope>
    <source>
        <strain evidence="8 9">DSM 43828</strain>
    </source>
</reference>
<feature type="region of interest" description="Disordered" evidence="6">
    <location>
        <begin position="1"/>
        <end position="21"/>
    </location>
</feature>
<accession>A0A1W2FA90</accession>
<name>A0A1W2FA90_KIBAR</name>
<gene>
    <name evidence="8" type="ORF">SAMN05661093_05898</name>
</gene>
<organism evidence="8 9">
    <name type="scientific">Kibdelosporangium aridum</name>
    <dbReference type="NCBI Taxonomy" id="2030"/>
    <lineage>
        <taxon>Bacteria</taxon>
        <taxon>Bacillati</taxon>
        <taxon>Actinomycetota</taxon>
        <taxon>Actinomycetes</taxon>
        <taxon>Pseudonocardiales</taxon>
        <taxon>Pseudonocardiaceae</taxon>
        <taxon>Kibdelosporangium</taxon>
    </lineage>
</organism>
<evidence type="ECO:0000256" key="5">
    <source>
        <dbReference type="ARBA" id="ARBA00023136"/>
    </source>
</evidence>
<protein>
    <submittedName>
        <fullName evidence="8">Ribose transport system permease protein</fullName>
    </submittedName>
</protein>
<comment type="subcellular location">
    <subcellularLocation>
        <location evidence="1">Cell membrane</location>
        <topology evidence="1">Multi-pass membrane protein</topology>
    </subcellularLocation>
</comment>
<feature type="transmembrane region" description="Helical" evidence="7">
    <location>
        <begin position="87"/>
        <end position="105"/>
    </location>
</feature>
<dbReference type="InterPro" id="IPR001851">
    <property type="entry name" value="ABC_transp_permease"/>
</dbReference>
<feature type="transmembrane region" description="Helical" evidence="7">
    <location>
        <begin position="230"/>
        <end position="249"/>
    </location>
</feature>
<feature type="transmembrane region" description="Helical" evidence="7">
    <location>
        <begin position="111"/>
        <end position="131"/>
    </location>
</feature>
<dbReference type="EMBL" id="FWXV01000005">
    <property type="protein sequence ID" value="SMD18783.1"/>
    <property type="molecule type" value="Genomic_DNA"/>
</dbReference>
<evidence type="ECO:0000313" key="8">
    <source>
        <dbReference type="EMBL" id="SMD18783.1"/>
    </source>
</evidence>
<dbReference type="GO" id="GO:0005886">
    <property type="term" value="C:plasma membrane"/>
    <property type="evidence" value="ECO:0007669"/>
    <property type="project" value="UniProtKB-SubCell"/>
</dbReference>
<keyword evidence="9" id="KW-1185">Reference proteome</keyword>
<dbReference type="CDD" id="cd06579">
    <property type="entry name" value="TM_PBP1_transp_AraH_like"/>
    <property type="match status" value="1"/>
</dbReference>
<keyword evidence="3 7" id="KW-0812">Transmembrane</keyword>
<evidence type="ECO:0000256" key="1">
    <source>
        <dbReference type="ARBA" id="ARBA00004651"/>
    </source>
</evidence>
<feature type="transmembrane region" description="Helical" evidence="7">
    <location>
        <begin position="30"/>
        <end position="49"/>
    </location>
</feature>
<dbReference type="PANTHER" id="PTHR32196">
    <property type="entry name" value="ABC TRANSPORTER PERMEASE PROTEIN YPHD-RELATED-RELATED"/>
    <property type="match status" value="1"/>
</dbReference>
<evidence type="ECO:0000256" key="6">
    <source>
        <dbReference type="SAM" id="MobiDB-lite"/>
    </source>
</evidence>
<dbReference type="GO" id="GO:0022857">
    <property type="term" value="F:transmembrane transporter activity"/>
    <property type="evidence" value="ECO:0007669"/>
    <property type="project" value="InterPro"/>
</dbReference>
<dbReference type="AlphaFoldDB" id="A0A1W2FA90"/>
<dbReference type="Proteomes" id="UP000192674">
    <property type="component" value="Unassembled WGS sequence"/>
</dbReference>
<keyword evidence="4 7" id="KW-1133">Transmembrane helix</keyword>
<evidence type="ECO:0000256" key="3">
    <source>
        <dbReference type="ARBA" id="ARBA00022692"/>
    </source>
</evidence>
<evidence type="ECO:0000256" key="7">
    <source>
        <dbReference type="SAM" id="Phobius"/>
    </source>
</evidence>
<dbReference type="Pfam" id="PF02653">
    <property type="entry name" value="BPD_transp_2"/>
    <property type="match status" value="1"/>
</dbReference>
<proteinExistence type="predicted"/>
<feature type="transmembrane region" description="Helical" evidence="7">
    <location>
        <begin position="178"/>
        <end position="199"/>
    </location>
</feature>
<evidence type="ECO:0000256" key="2">
    <source>
        <dbReference type="ARBA" id="ARBA00022475"/>
    </source>
</evidence>
<keyword evidence="5 7" id="KW-0472">Membrane</keyword>
<feature type="transmembrane region" description="Helical" evidence="7">
    <location>
        <begin position="285"/>
        <end position="304"/>
    </location>
</feature>
<dbReference type="PANTHER" id="PTHR32196:SF72">
    <property type="entry name" value="RIBOSE IMPORT PERMEASE PROTEIN RBSC"/>
    <property type="match status" value="1"/>
</dbReference>
<sequence length="336" mass="35301">MTQLEPAAKRDTDVPEPPAPRAKRGFPVDLRLASLFGVLVLLVIIGTITSDNFLTGGNLDTILRLAAPSGVVAVGMTFVIISGGIDLSVGSVVGLASVWMTTLATQSYGPFIMVITGLLVGLGAGLVNGLLIAYGRMVAFIATLAMYISARGLAEYLSNKQTQVVRDQDFLTFFRGEFIGVPTLVWILLIVVTGGWVLLNRTTFGRRTFAVGGNPEATRLAGINVKRHTAMVYGLAGLLAGVTAVMLAARTTAGSSTNGMFYELDAIAAVVIGGTALTGGRGTMVGTLIGVLIFTLITNIFVQNNLPTEVQNIAKGAIIVIAVLLQFRTNRARSNT</sequence>